<dbReference type="AlphaFoldDB" id="Q38F70"/>
<dbReference type="RefSeq" id="XP_024498436.1">
    <property type="nucleotide sequence ID" value="XM_024642649.1"/>
</dbReference>
<dbReference type="GeneID" id="3659867"/>
<name>Q38F70_TRYB2</name>
<reference evidence="1 2" key="1">
    <citation type="journal article" date="2005" name="Science">
        <title>Comparative genomics of trypanosomatid parasitic protozoa.</title>
        <authorList>
            <person name="El-Sayed N.M."/>
            <person name="Myler P.J."/>
            <person name="Blandin G."/>
            <person name="Berriman M."/>
            <person name="Crabtree J."/>
            <person name="Aggarwal G."/>
            <person name="Caler E."/>
            <person name="Renauld H."/>
            <person name="Worthey E.A."/>
            <person name="Hertz-Fowler C."/>
            <person name="Ghedin E."/>
            <person name="Peacock C."/>
            <person name="Bartholomeu D.C."/>
            <person name="Haas B.J."/>
            <person name="Tran A.N."/>
            <person name="Wortman J.R."/>
            <person name="Alsmark U.C."/>
            <person name="Angiuoli S."/>
            <person name="Anupama A."/>
            <person name="Badger J."/>
            <person name="Bringaud F."/>
            <person name="Cadag E."/>
            <person name="Carlton J.M."/>
            <person name="Cerqueira G.C."/>
            <person name="Creasy T."/>
            <person name="Delcher A.L."/>
            <person name="Djikeng A."/>
            <person name="Embley T.M."/>
            <person name="Hauser C."/>
            <person name="Ivens A.C."/>
            <person name="Kummerfeld S.K."/>
            <person name="Pereira-Leal J.B."/>
            <person name="Nilsson D."/>
            <person name="Peterson J."/>
            <person name="Salzberg S.L."/>
            <person name="Shallom J."/>
            <person name="Silva J.C."/>
            <person name="Sundaram J."/>
            <person name="Westenberger S."/>
            <person name="White O."/>
            <person name="Melville S.E."/>
            <person name="Donelson J.E."/>
            <person name="Andersson B."/>
            <person name="Stuart K.D."/>
            <person name="Hall N."/>
        </authorList>
    </citation>
    <scope>NUCLEOTIDE SEQUENCE [LARGE SCALE GENOMIC DNA]</scope>
    <source>
        <strain evidence="1 2">927/4 GUTat10.1</strain>
    </source>
</reference>
<evidence type="ECO:0000313" key="1">
    <source>
        <dbReference type="EMBL" id="EAN76550.1"/>
    </source>
</evidence>
<dbReference type="Proteomes" id="UP000008524">
    <property type="component" value="Chromosome 9"/>
</dbReference>
<dbReference type="EMBL" id="CM000207">
    <property type="protein sequence ID" value="EAN76550.1"/>
    <property type="molecule type" value="Genomic_DNA"/>
</dbReference>
<protein>
    <submittedName>
        <fullName evidence="1">Uncharacterized protein</fullName>
    </submittedName>
</protein>
<keyword evidence="2" id="KW-1185">Reference proteome</keyword>
<organism evidence="1 2">
    <name type="scientific">Trypanosoma brucei brucei (strain 927/4 GUTat10.1)</name>
    <dbReference type="NCBI Taxonomy" id="185431"/>
    <lineage>
        <taxon>Eukaryota</taxon>
        <taxon>Discoba</taxon>
        <taxon>Euglenozoa</taxon>
        <taxon>Kinetoplastea</taxon>
        <taxon>Metakinetoplastina</taxon>
        <taxon>Trypanosomatida</taxon>
        <taxon>Trypanosomatidae</taxon>
        <taxon>Trypanosoma</taxon>
    </lineage>
</organism>
<evidence type="ECO:0000313" key="2">
    <source>
        <dbReference type="Proteomes" id="UP000008524"/>
    </source>
</evidence>
<proteinExistence type="predicted"/>
<accession>Q38F70</accession>
<dbReference type="KEGG" id="tbr:Tb09.160.3330"/>
<dbReference type="PaxDb" id="5691-EAN76550"/>
<sequence length="45" mass="5149">MMSTPVRPGKFDLTAFPYHHFARFPVHLPVPTVMGENECTQDDCQ</sequence>
<reference evidence="1 2" key="2">
    <citation type="journal article" date="2005" name="Science">
        <title>The genome of the African trypanosome Trypanosoma brucei.</title>
        <authorList>
            <person name="Berriman M."/>
            <person name="Ghedin E."/>
            <person name="Hertz-Fowler C."/>
            <person name="Blandin G."/>
            <person name="Renauld H."/>
            <person name="Bartholomeu D.C."/>
            <person name="Lennard N.J."/>
            <person name="Caler E."/>
            <person name="Hamlin N.E."/>
            <person name="Haas B."/>
            <person name="Bohme U."/>
            <person name="Hannick L."/>
            <person name="Aslett M.A."/>
            <person name="Shallom J."/>
            <person name="Marcello L."/>
            <person name="Hou L."/>
            <person name="Wickstead B."/>
            <person name="Alsmark U.C."/>
            <person name="Arrowsmith C."/>
            <person name="Atkin R.J."/>
            <person name="Barron A.J."/>
            <person name="Bringaud F."/>
            <person name="Brooks K."/>
            <person name="Carrington M."/>
            <person name="Cherevach I."/>
            <person name="Chillingworth T.J."/>
            <person name="Churcher C."/>
            <person name="Clark L.N."/>
            <person name="Corton C.H."/>
            <person name="Cronin A."/>
            <person name="Davies R.M."/>
            <person name="Doggett J."/>
            <person name="Djikeng A."/>
            <person name="Feldblyum T."/>
            <person name="Field M.C."/>
            <person name="Fraser A."/>
            <person name="Goodhead I."/>
            <person name="Hance Z."/>
            <person name="Harper D."/>
            <person name="Harris B.R."/>
            <person name="Hauser H."/>
            <person name="Hostetler J."/>
            <person name="Ivens A."/>
            <person name="Jagels K."/>
            <person name="Johnson D."/>
            <person name="Johnson J."/>
            <person name="Jones K."/>
            <person name="Kerhornou A.X."/>
            <person name="Koo H."/>
            <person name="Larke N."/>
            <person name="Landfear S."/>
            <person name="Larkin C."/>
            <person name="Leech V."/>
            <person name="Line A."/>
            <person name="Lord A."/>
            <person name="Macleod A."/>
            <person name="Mooney P.J."/>
            <person name="Moule S."/>
            <person name="Martin D.M."/>
            <person name="Morgan G.W."/>
            <person name="Mungall K."/>
            <person name="Norbertczak H."/>
            <person name="Ormond D."/>
            <person name="Pai G."/>
            <person name="Peacock C.S."/>
            <person name="Peterson J."/>
            <person name="Quail M.A."/>
            <person name="Rabbinowitsch E."/>
            <person name="Rajandream M.A."/>
            <person name="Reitter C."/>
            <person name="Salzberg S.L."/>
            <person name="Sanders M."/>
            <person name="Schobel S."/>
            <person name="Sharp S."/>
            <person name="Simmonds M."/>
            <person name="Simpson A.J."/>
            <person name="Tallon L."/>
            <person name="Turner C.M."/>
            <person name="Tait A."/>
            <person name="Tivey A.R."/>
            <person name="Van Aken S."/>
            <person name="Walker D."/>
            <person name="Wanless D."/>
            <person name="Wang S."/>
            <person name="White B."/>
            <person name="White O."/>
            <person name="Whitehead S."/>
            <person name="Woodward J."/>
            <person name="Wortman J."/>
            <person name="Adams M.D."/>
            <person name="Embley T.M."/>
            <person name="Gull K."/>
            <person name="Ullu E."/>
            <person name="Barry J.D."/>
            <person name="Fairlamb A.H."/>
            <person name="Opperdoes F."/>
            <person name="Barrell B.G."/>
            <person name="Donelson J.E."/>
            <person name="Hall N."/>
            <person name="Fraser C.M."/>
            <person name="Melville S.E."/>
            <person name="El-Sayed N.M."/>
        </authorList>
    </citation>
    <scope>NUCLEOTIDE SEQUENCE [LARGE SCALE GENOMIC DNA]</scope>
    <source>
        <strain evidence="1 2">927/4 GUTat10.1</strain>
    </source>
</reference>
<gene>
    <name evidence="1" type="ORF">Tb09.160.3330</name>
</gene>
<dbReference type="InParanoid" id="Q38F70"/>